<dbReference type="EMBL" id="RCSS01000486">
    <property type="protein sequence ID" value="RVD91549.1"/>
    <property type="molecule type" value="Genomic_DNA"/>
</dbReference>
<dbReference type="AlphaFoldDB" id="A0A437AKA1"/>
<reference evidence="2 3" key="1">
    <citation type="submission" date="2018-10" db="EMBL/GenBank/DDBJ databases">
        <title>Draft genome sequence of the microsporidian Tubulinosema ratisbonensis.</title>
        <authorList>
            <person name="Polonais V."/>
            <person name="Peyretaillade E."/>
            <person name="Niehus S."/>
            <person name="Wawrzyniak I."/>
            <person name="Franchet A."/>
            <person name="Gaspin C."/>
            <person name="Reichstadt M."/>
            <person name="Belser C."/>
            <person name="Labadie K."/>
            <person name="Delbac F."/>
            <person name="Ferrandon D."/>
        </authorList>
    </citation>
    <scope>NUCLEOTIDE SEQUENCE [LARGE SCALE GENOMIC DNA]</scope>
    <source>
        <strain evidence="2 3">Franzen</strain>
    </source>
</reference>
<protein>
    <submittedName>
        <fullName evidence="2">Uncharacterized protein</fullName>
    </submittedName>
</protein>
<dbReference type="Proteomes" id="UP000282876">
    <property type="component" value="Unassembled WGS sequence"/>
</dbReference>
<gene>
    <name evidence="2" type="ORF">TUBRATIS_20010</name>
</gene>
<sequence length="299" mass="34770">MVKLETLQKQLFNMLKGTEKKTILNPPSELILKPSIPKNRLRKNLQKAPKVVQTAESKAKYIDFIEDSLVNIIYYTQKHKSTHNQNDLNKINQIIKNLVETILIPGLNCMNLEKMEKKLKRKIRRSSIKLNFGSKNITEYKIAIKNNRVNNRKINRFTNYLFKKGYSLCNIESDSGKRNFEKKDILRLKNKLTDSISKRLKKRLNISTELPLTINDNRYKHTEPKTSMQILPLETIKELNDFERITSGKLLSNNESSNQTQEVTNILGHSLVASILILIAIICYYIFGIKKANKRNIRV</sequence>
<comment type="caution">
    <text evidence="2">The sequence shown here is derived from an EMBL/GenBank/DDBJ whole genome shotgun (WGS) entry which is preliminary data.</text>
</comment>
<keyword evidence="1" id="KW-0812">Transmembrane</keyword>
<evidence type="ECO:0000313" key="3">
    <source>
        <dbReference type="Proteomes" id="UP000282876"/>
    </source>
</evidence>
<evidence type="ECO:0000313" key="2">
    <source>
        <dbReference type="EMBL" id="RVD91549.1"/>
    </source>
</evidence>
<keyword evidence="3" id="KW-1185">Reference proteome</keyword>
<accession>A0A437AKA1</accession>
<feature type="transmembrane region" description="Helical" evidence="1">
    <location>
        <begin position="266"/>
        <end position="287"/>
    </location>
</feature>
<proteinExistence type="predicted"/>
<dbReference type="VEuPathDB" id="MicrosporidiaDB:TUBRATIS_20010"/>
<organism evidence="2 3">
    <name type="scientific">Tubulinosema ratisbonensis</name>
    <dbReference type="NCBI Taxonomy" id="291195"/>
    <lineage>
        <taxon>Eukaryota</taxon>
        <taxon>Fungi</taxon>
        <taxon>Fungi incertae sedis</taxon>
        <taxon>Microsporidia</taxon>
        <taxon>Tubulinosematoidea</taxon>
        <taxon>Tubulinosematidae</taxon>
        <taxon>Tubulinosema</taxon>
    </lineage>
</organism>
<evidence type="ECO:0000256" key="1">
    <source>
        <dbReference type="SAM" id="Phobius"/>
    </source>
</evidence>
<keyword evidence="1" id="KW-1133">Transmembrane helix</keyword>
<keyword evidence="1" id="KW-0472">Membrane</keyword>
<name>A0A437AKA1_9MICR</name>